<evidence type="ECO:0000256" key="2">
    <source>
        <dbReference type="ARBA" id="ARBA00023015"/>
    </source>
</evidence>
<name>A0A560WG02_9MICO</name>
<dbReference type="Pfam" id="PF04542">
    <property type="entry name" value="Sigma70_r2"/>
    <property type="match status" value="1"/>
</dbReference>
<dbReference type="InterPro" id="IPR007627">
    <property type="entry name" value="RNA_pol_sigma70_r2"/>
</dbReference>
<evidence type="ECO:0000313" key="9">
    <source>
        <dbReference type="EMBL" id="TWD16622.1"/>
    </source>
</evidence>
<keyword evidence="3 6" id="KW-0731">Sigma factor</keyword>
<dbReference type="GO" id="GO:0003677">
    <property type="term" value="F:DNA binding"/>
    <property type="evidence" value="ECO:0007669"/>
    <property type="project" value="UniProtKB-KW"/>
</dbReference>
<dbReference type="SUPFAM" id="SSF88946">
    <property type="entry name" value="Sigma2 domain of RNA polymerase sigma factors"/>
    <property type="match status" value="1"/>
</dbReference>
<dbReference type="RefSeq" id="WP_144854738.1">
    <property type="nucleotide sequence ID" value="NZ_BAAAYT010000001.1"/>
</dbReference>
<dbReference type="GO" id="GO:0016987">
    <property type="term" value="F:sigma factor activity"/>
    <property type="evidence" value="ECO:0007669"/>
    <property type="project" value="UniProtKB-KW"/>
</dbReference>
<dbReference type="PROSITE" id="PS01063">
    <property type="entry name" value="SIGMA70_ECF"/>
    <property type="match status" value="1"/>
</dbReference>
<comment type="similarity">
    <text evidence="1 6">Belongs to the sigma-70 factor family. ECF subfamily.</text>
</comment>
<feature type="domain" description="RNA polymerase sigma-70 region 2" evidence="7">
    <location>
        <begin position="17"/>
        <end position="84"/>
    </location>
</feature>
<dbReference type="Gene3D" id="1.10.10.10">
    <property type="entry name" value="Winged helix-like DNA-binding domain superfamily/Winged helix DNA-binding domain"/>
    <property type="match status" value="1"/>
</dbReference>
<evidence type="ECO:0000256" key="1">
    <source>
        <dbReference type="ARBA" id="ARBA00010641"/>
    </source>
</evidence>
<evidence type="ECO:0000259" key="7">
    <source>
        <dbReference type="Pfam" id="PF04542"/>
    </source>
</evidence>
<accession>A0A560WG02</accession>
<dbReference type="Pfam" id="PF04545">
    <property type="entry name" value="Sigma70_r4"/>
    <property type="match status" value="1"/>
</dbReference>
<sequence>MAVSLSEGAPHALEEVYRQYAHLVYTIAVRALGDRGDAEDVTQQVFLAAWRGADRLVPSPTALPAWLIGIARHKIADALAARARDTRRLQAVADSDLAAPSNLPPTDRTLEIAVIAELEAMGDPRGTVLRMTMLEGLTHAEVADRLEIPLGTVKSHARRGLIRLREVLQEVSDDV</sequence>
<proteinExistence type="inferred from homology"/>
<evidence type="ECO:0000256" key="3">
    <source>
        <dbReference type="ARBA" id="ARBA00023082"/>
    </source>
</evidence>
<dbReference type="OrthoDB" id="5243766at2"/>
<evidence type="ECO:0000256" key="6">
    <source>
        <dbReference type="RuleBase" id="RU000716"/>
    </source>
</evidence>
<keyword evidence="2 6" id="KW-0805">Transcription regulation</keyword>
<dbReference type="AlphaFoldDB" id="A0A560WG02"/>
<protein>
    <recommendedName>
        <fullName evidence="6">RNA polymerase sigma factor</fullName>
    </recommendedName>
</protein>
<organism evidence="9 10">
    <name type="scientific">Marihabitans asiaticum</name>
    <dbReference type="NCBI Taxonomy" id="415218"/>
    <lineage>
        <taxon>Bacteria</taxon>
        <taxon>Bacillati</taxon>
        <taxon>Actinomycetota</taxon>
        <taxon>Actinomycetes</taxon>
        <taxon>Micrococcales</taxon>
        <taxon>Intrasporangiaceae</taxon>
        <taxon>Marihabitans</taxon>
    </lineage>
</organism>
<dbReference type="InterPro" id="IPR007630">
    <property type="entry name" value="RNA_pol_sigma70_r4"/>
</dbReference>
<keyword evidence="4 6" id="KW-0238">DNA-binding</keyword>
<comment type="caution">
    <text evidence="9">The sequence shown here is derived from an EMBL/GenBank/DDBJ whole genome shotgun (WGS) entry which is preliminary data.</text>
</comment>
<dbReference type="PANTHER" id="PTHR43133">
    <property type="entry name" value="RNA POLYMERASE ECF-TYPE SIGMA FACTO"/>
    <property type="match status" value="1"/>
</dbReference>
<evidence type="ECO:0000256" key="4">
    <source>
        <dbReference type="ARBA" id="ARBA00023125"/>
    </source>
</evidence>
<keyword evidence="5 6" id="KW-0804">Transcription</keyword>
<dbReference type="InterPro" id="IPR014284">
    <property type="entry name" value="RNA_pol_sigma-70_dom"/>
</dbReference>
<evidence type="ECO:0000256" key="5">
    <source>
        <dbReference type="ARBA" id="ARBA00023163"/>
    </source>
</evidence>
<dbReference type="InterPro" id="IPR039425">
    <property type="entry name" value="RNA_pol_sigma-70-like"/>
</dbReference>
<dbReference type="SUPFAM" id="SSF88659">
    <property type="entry name" value="Sigma3 and sigma4 domains of RNA polymerase sigma factors"/>
    <property type="match status" value="1"/>
</dbReference>
<dbReference type="InterPro" id="IPR000838">
    <property type="entry name" value="RNA_pol_sigma70_ECF_CS"/>
</dbReference>
<feature type="domain" description="RNA polymerase sigma-70 region 4" evidence="8">
    <location>
        <begin position="127"/>
        <end position="166"/>
    </location>
</feature>
<dbReference type="InterPro" id="IPR013325">
    <property type="entry name" value="RNA_pol_sigma_r2"/>
</dbReference>
<dbReference type="PANTHER" id="PTHR43133:SF62">
    <property type="entry name" value="RNA POLYMERASE SIGMA FACTOR SIGZ"/>
    <property type="match status" value="1"/>
</dbReference>
<dbReference type="GO" id="GO:0006950">
    <property type="term" value="P:response to stress"/>
    <property type="evidence" value="ECO:0007669"/>
    <property type="project" value="UniProtKB-ARBA"/>
</dbReference>
<dbReference type="GO" id="GO:0006352">
    <property type="term" value="P:DNA-templated transcription initiation"/>
    <property type="evidence" value="ECO:0007669"/>
    <property type="project" value="InterPro"/>
</dbReference>
<dbReference type="NCBIfam" id="TIGR02937">
    <property type="entry name" value="sigma70-ECF"/>
    <property type="match status" value="1"/>
</dbReference>
<reference evidence="9 10" key="1">
    <citation type="submission" date="2019-06" db="EMBL/GenBank/DDBJ databases">
        <title>Sequencing the genomes of 1000 actinobacteria strains.</title>
        <authorList>
            <person name="Klenk H.-P."/>
        </authorList>
    </citation>
    <scope>NUCLEOTIDE SEQUENCE [LARGE SCALE GENOMIC DNA]</scope>
    <source>
        <strain evidence="9 10">DSM 18935</strain>
    </source>
</reference>
<keyword evidence="10" id="KW-1185">Reference proteome</keyword>
<dbReference type="EMBL" id="VIUW01000001">
    <property type="protein sequence ID" value="TWD16622.1"/>
    <property type="molecule type" value="Genomic_DNA"/>
</dbReference>
<evidence type="ECO:0000259" key="8">
    <source>
        <dbReference type="Pfam" id="PF04545"/>
    </source>
</evidence>
<dbReference type="Gene3D" id="1.10.1740.10">
    <property type="match status" value="1"/>
</dbReference>
<dbReference type="Proteomes" id="UP000315628">
    <property type="component" value="Unassembled WGS sequence"/>
</dbReference>
<dbReference type="InterPro" id="IPR036388">
    <property type="entry name" value="WH-like_DNA-bd_sf"/>
</dbReference>
<gene>
    <name evidence="9" type="ORF">FB557_0150</name>
</gene>
<dbReference type="InterPro" id="IPR013324">
    <property type="entry name" value="RNA_pol_sigma_r3/r4-like"/>
</dbReference>
<evidence type="ECO:0000313" key="10">
    <source>
        <dbReference type="Proteomes" id="UP000315628"/>
    </source>
</evidence>